<feature type="domain" description="Glycoside hydrolase family 2 catalytic" evidence="5">
    <location>
        <begin position="281"/>
        <end position="471"/>
    </location>
</feature>
<dbReference type="PROSITE" id="PS00608">
    <property type="entry name" value="GLYCOSYL_HYDROL_F2_2"/>
    <property type="match status" value="1"/>
</dbReference>
<dbReference type="PRINTS" id="PR00132">
    <property type="entry name" value="GLHYDRLASE2"/>
</dbReference>
<accession>A0A1U9KBU7</accession>
<dbReference type="GO" id="GO:0005975">
    <property type="term" value="P:carbohydrate metabolic process"/>
    <property type="evidence" value="ECO:0007669"/>
    <property type="project" value="InterPro"/>
</dbReference>
<dbReference type="Pfam" id="PF16355">
    <property type="entry name" value="DUF4982"/>
    <property type="match status" value="1"/>
</dbReference>
<dbReference type="InterPro" id="IPR032311">
    <property type="entry name" value="DUF4982"/>
</dbReference>
<dbReference type="Gene3D" id="3.20.20.80">
    <property type="entry name" value="Glycosidases"/>
    <property type="match status" value="1"/>
</dbReference>
<dbReference type="Pfam" id="PF02837">
    <property type="entry name" value="Glyco_hydro_2_N"/>
    <property type="match status" value="1"/>
</dbReference>
<evidence type="ECO:0000256" key="1">
    <source>
        <dbReference type="ARBA" id="ARBA00007401"/>
    </source>
</evidence>
<dbReference type="Pfam" id="PF18565">
    <property type="entry name" value="Glyco_hydro2_C5"/>
    <property type="match status" value="1"/>
</dbReference>
<evidence type="ECO:0000259" key="4">
    <source>
        <dbReference type="Pfam" id="PF00703"/>
    </source>
</evidence>
<evidence type="ECO:0000313" key="9">
    <source>
        <dbReference type="EMBL" id="AQS57486.1"/>
    </source>
</evidence>
<evidence type="ECO:0000259" key="8">
    <source>
        <dbReference type="Pfam" id="PF18565"/>
    </source>
</evidence>
<dbReference type="SUPFAM" id="SSF51445">
    <property type="entry name" value="(Trans)glycosidases"/>
    <property type="match status" value="1"/>
</dbReference>
<feature type="domain" description="Glycoside hydrolase family 2 immunoglobulin-like beta-sandwich" evidence="4">
    <location>
        <begin position="174"/>
        <end position="271"/>
    </location>
</feature>
<dbReference type="InterPro" id="IPR040605">
    <property type="entry name" value="Glyco_hydro2_dom5"/>
</dbReference>
<dbReference type="InterPro" id="IPR017853">
    <property type="entry name" value="GH"/>
</dbReference>
<dbReference type="Gene3D" id="2.60.40.10">
    <property type="entry name" value="Immunoglobulins"/>
    <property type="match status" value="3"/>
</dbReference>
<keyword evidence="2 9" id="KW-0378">Hydrolase</keyword>
<dbReference type="AlphaFoldDB" id="A0A1U9KBU7"/>
<proteinExistence type="inferred from homology"/>
<keyword evidence="3" id="KW-0326">Glycosidase</keyword>
<dbReference type="InterPro" id="IPR013783">
    <property type="entry name" value="Ig-like_fold"/>
</dbReference>
<dbReference type="InterPro" id="IPR006101">
    <property type="entry name" value="Glyco_hydro_2"/>
</dbReference>
<sequence length="785" mass="89624">MRKKERLNAGWRFQKGNLSGAHRSSFDDSDWRRLNVPHDWSIEEPFDKDMPFGSMQGYLPRWTVGWYRKHFTVDAGDRGKRVVIQFDGVHHNSEVWLNGHFIGKRPYGYVSFQYDLTPYLSYERENVLAVKVDNTVMPSDRWYSGSGIYRNVWLIAADPLHVAQWGTAIFAKNISKDEATLSIRTAVHNQYRQSKTCTVVTEILDDTGAVLGEVTSAATVEAEETREVDQCFRLEKPELWSPDRPKLYAAKTILYCDGRPVDDYVTPFGVRDIQLDPREGLSINGTPTKLKGVCIHHDLGCLGAAFYLHAMKRRLRVLKGMGCNAIRFAHNPMAPELLDLCDQMGFLVVNEAFDKWKSLYYEELFDEWWKEDLSATVLRDRNHPCVLMWSVGNEVEEQGQPAMLQRLKMLTDYCRELDPTRPVTCALEPHNSPPRLRDAPVEDKVEHTKKIAEHVDVLGLNYQEQWYESYRKAMPHMLIVGTETFPFYRGRGNRVKGFEPVNPWFDVEKHDYVVGQFVWVGIDYLGEAHDPWKGWPFGLVDTCGFRKPISYLHQSFWSDEPFVQMAVFDADREESCPAWKQHWKSPPFSSHWTFPHLEGKMLRMVTFTNCESVELKVNGESYGEKRLADFSDRMIVWHLPYSPGTVKAIGKKDGRVLCAHELKTAGRPARLAMKADRTRIAADGYDLVHVEVAVTDAEGITVPSAECEICFRVEGEGEMIGVDNGNLSSDEPYKGERRRTYLGRCLAVVRSTSRAGDIRLTATSGPLTESVTIKSEAGAEKTAHV</sequence>
<dbReference type="STRING" id="1471761.B0W44_09845"/>
<dbReference type="InterPro" id="IPR006104">
    <property type="entry name" value="Glyco_hydro_2_N"/>
</dbReference>
<feature type="domain" description="Glycoside hydrolase family 2" evidence="8">
    <location>
        <begin position="671"/>
        <end position="769"/>
    </location>
</feature>
<dbReference type="InterPro" id="IPR008979">
    <property type="entry name" value="Galactose-bd-like_sf"/>
</dbReference>
<evidence type="ECO:0000259" key="7">
    <source>
        <dbReference type="Pfam" id="PF16355"/>
    </source>
</evidence>
<dbReference type="SUPFAM" id="SSF49303">
    <property type="entry name" value="beta-Galactosidase/glucuronidase domain"/>
    <property type="match status" value="1"/>
</dbReference>
<keyword evidence="10" id="KW-1185">Reference proteome</keyword>
<dbReference type="PANTHER" id="PTHR42732:SF1">
    <property type="entry name" value="BETA-MANNOSIDASE"/>
    <property type="match status" value="1"/>
</dbReference>
<dbReference type="InterPro" id="IPR006102">
    <property type="entry name" value="Ig-like_GH2"/>
</dbReference>
<dbReference type="InterPro" id="IPR006103">
    <property type="entry name" value="Glyco_hydro_2_cat"/>
</dbReference>
<dbReference type="Proteomes" id="UP000188603">
    <property type="component" value="Chromosome"/>
</dbReference>
<evidence type="ECO:0000256" key="3">
    <source>
        <dbReference type="ARBA" id="ARBA00023295"/>
    </source>
</evidence>
<comment type="similarity">
    <text evidence="1">Belongs to the glycosyl hydrolase 2 family.</text>
</comment>
<feature type="domain" description="Glycosyl hydrolases family 2 sugar binding" evidence="6">
    <location>
        <begin position="63"/>
        <end position="155"/>
    </location>
</feature>
<feature type="domain" description="DUF4982" evidence="7">
    <location>
        <begin position="599"/>
        <end position="657"/>
    </location>
</feature>
<evidence type="ECO:0000313" key="10">
    <source>
        <dbReference type="Proteomes" id="UP000188603"/>
    </source>
</evidence>
<dbReference type="Gene3D" id="2.60.120.260">
    <property type="entry name" value="Galactose-binding domain-like"/>
    <property type="match status" value="1"/>
</dbReference>
<reference evidence="9 10" key="1">
    <citation type="journal article" date="2015" name="Int. J. Syst. Evol. Microbiol.">
        <title>Novibacillus thermophilus gen. nov., sp. nov., a Gram-staining-negative and moderately thermophilic member of the family Thermoactinomycetaceae.</title>
        <authorList>
            <person name="Yang G."/>
            <person name="Chen J."/>
            <person name="Zhou S."/>
        </authorList>
    </citation>
    <scope>NUCLEOTIDE SEQUENCE [LARGE SCALE GENOMIC DNA]</scope>
    <source>
        <strain evidence="9 10">SG-1</strain>
    </source>
</reference>
<dbReference type="InterPro" id="IPR023232">
    <property type="entry name" value="Glyco_hydro_2_AS"/>
</dbReference>
<evidence type="ECO:0000256" key="2">
    <source>
        <dbReference type="ARBA" id="ARBA00022801"/>
    </source>
</evidence>
<evidence type="ECO:0000259" key="6">
    <source>
        <dbReference type="Pfam" id="PF02837"/>
    </source>
</evidence>
<dbReference type="InterPro" id="IPR036156">
    <property type="entry name" value="Beta-gal/glucu_dom_sf"/>
</dbReference>
<gene>
    <name evidence="9" type="ORF">B0W44_09845</name>
</gene>
<dbReference type="PANTHER" id="PTHR42732">
    <property type="entry name" value="BETA-GALACTOSIDASE"/>
    <property type="match status" value="1"/>
</dbReference>
<dbReference type="Pfam" id="PF02836">
    <property type="entry name" value="Glyco_hydro_2_C"/>
    <property type="match status" value="1"/>
</dbReference>
<dbReference type="GO" id="GO:0004553">
    <property type="term" value="F:hydrolase activity, hydrolyzing O-glycosyl compounds"/>
    <property type="evidence" value="ECO:0007669"/>
    <property type="project" value="InterPro"/>
</dbReference>
<protein>
    <submittedName>
        <fullName evidence="9">Glycoside hydrolase family 2</fullName>
    </submittedName>
</protein>
<evidence type="ECO:0000259" key="5">
    <source>
        <dbReference type="Pfam" id="PF02836"/>
    </source>
</evidence>
<dbReference type="SUPFAM" id="SSF49785">
    <property type="entry name" value="Galactose-binding domain-like"/>
    <property type="match status" value="1"/>
</dbReference>
<dbReference type="Pfam" id="PF00703">
    <property type="entry name" value="Glyco_hydro_2"/>
    <property type="match status" value="1"/>
</dbReference>
<organism evidence="9 10">
    <name type="scientific">Novibacillus thermophilus</name>
    <dbReference type="NCBI Taxonomy" id="1471761"/>
    <lineage>
        <taxon>Bacteria</taxon>
        <taxon>Bacillati</taxon>
        <taxon>Bacillota</taxon>
        <taxon>Bacilli</taxon>
        <taxon>Bacillales</taxon>
        <taxon>Thermoactinomycetaceae</taxon>
        <taxon>Novibacillus</taxon>
    </lineage>
</organism>
<name>A0A1U9KBU7_9BACL</name>
<dbReference type="KEGG" id="ntr:B0W44_09845"/>
<dbReference type="EMBL" id="CP019699">
    <property type="protein sequence ID" value="AQS57486.1"/>
    <property type="molecule type" value="Genomic_DNA"/>
</dbReference>
<dbReference type="InterPro" id="IPR051913">
    <property type="entry name" value="GH2_Domain-Containing"/>
</dbReference>